<dbReference type="GO" id="GO:0015513">
    <property type="term" value="F:high-affinity secondary active nitrite transmembrane transporter activity"/>
    <property type="evidence" value="ECO:0007669"/>
    <property type="project" value="TreeGrafter"/>
</dbReference>
<evidence type="ECO:0000256" key="1">
    <source>
        <dbReference type="ARBA" id="ARBA00004141"/>
    </source>
</evidence>
<keyword evidence="9" id="KW-1185">Reference proteome</keyword>
<dbReference type="GO" id="GO:0005886">
    <property type="term" value="C:plasma membrane"/>
    <property type="evidence" value="ECO:0007669"/>
    <property type="project" value="TreeGrafter"/>
</dbReference>
<dbReference type="InterPro" id="IPR023271">
    <property type="entry name" value="Aquaporin-like"/>
</dbReference>
<evidence type="ECO:0000256" key="6">
    <source>
        <dbReference type="ARBA" id="ARBA00049660"/>
    </source>
</evidence>
<keyword evidence="3 7" id="KW-0812">Transmembrane</keyword>
<keyword evidence="5 7" id="KW-0472">Membrane</keyword>
<name>A0AAD9I2C2_9PEZI</name>
<evidence type="ECO:0000256" key="2">
    <source>
        <dbReference type="ARBA" id="ARBA00022448"/>
    </source>
</evidence>
<organism evidence="8 9">
    <name type="scientific">Phyllachora maydis</name>
    <dbReference type="NCBI Taxonomy" id="1825666"/>
    <lineage>
        <taxon>Eukaryota</taxon>
        <taxon>Fungi</taxon>
        <taxon>Dikarya</taxon>
        <taxon>Ascomycota</taxon>
        <taxon>Pezizomycotina</taxon>
        <taxon>Sordariomycetes</taxon>
        <taxon>Sordariomycetidae</taxon>
        <taxon>Phyllachorales</taxon>
        <taxon>Phyllachoraceae</taxon>
        <taxon>Phyllachora</taxon>
    </lineage>
</organism>
<feature type="transmembrane region" description="Helical" evidence="7">
    <location>
        <begin position="39"/>
        <end position="60"/>
    </location>
</feature>
<dbReference type="Proteomes" id="UP001217918">
    <property type="component" value="Unassembled WGS sequence"/>
</dbReference>
<sequence length="314" mass="34153">MANPALVNVVNIGTYTPAETTELVSRAGVKKGHMRPDKVFLSAMSAGSLLSFGAGAALSANTAPWFQTNAPGLIRMVGALIFPIGLVMIVLTGADLFTGSTMYTTVAALHRRLSVGRMLLHWFICFWGNLAGALFTMCLIFGWGGVFDASPYRDEVIAFVTKKQVTPAFHQILLRGIGCNWLVCLACYLAMQAKDLNSKVVAMWWPIFAFVTLGLDHVVANMFFIPMGLWLHTPGLTVGLYVWKGVVPAGLGNIVGGGLFCGGYYWWMYLFREPEIAVDGVHYDEVPLPGTSSLEDRRHAADVEEVWNGKAGTP</sequence>
<dbReference type="PROSITE" id="PS01006">
    <property type="entry name" value="FORMATE_NITRITE_TP_2"/>
    <property type="match status" value="1"/>
</dbReference>
<accession>A0AAD9I2C2</accession>
<feature type="transmembrane region" description="Helical" evidence="7">
    <location>
        <begin position="172"/>
        <end position="191"/>
    </location>
</feature>
<reference evidence="8" key="1">
    <citation type="journal article" date="2023" name="Mol. Plant Microbe Interact.">
        <title>Elucidating the Obligate Nature and Biological Capacity of an Invasive Fungal Corn Pathogen.</title>
        <authorList>
            <person name="MacCready J.S."/>
            <person name="Roggenkamp E.M."/>
            <person name="Gdanetz K."/>
            <person name="Chilvers M.I."/>
        </authorList>
    </citation>
    <scope>NUCLEOTIDE SEQUENCE</scope>
    <source>
        <strain evidence="8">PM02</strain>
    </source>
</reference>
<keyword evidence="4 7" id="KW-1133">Transmembrane helix</keyword>
<dbReference type="Gene3D" id="1.20.1080.10">
    <property type="entry name" value="Glycerol uptake facilitator protein"/>
    <property type="match status" value="1"/>
</dbReference>
<comment type="caution">
    <text evidence="8">The sequence shown here is derived from an EMBL/GenBank/DDBJ whole genome shotgun (WGS) entry which is preliminary data.</text>
</comment>
<dbReference type="PANTHER" id="PTHR30520:SF6">
    <property type="entry name" value="FORMATE_NITRATE FAMILY TRANSPORTER (EUROFUNG)"/>
    <property type="match status" value="1"/>
</dbReference>
<dbReference type="PANTHER" id="PTHR30520">
    <property type="entry name" value="FORMATE TRANSPORTER-RELATED"/>
    <property type="match status" value="1"/>
</dbReference>
<dbReference type="InterPro" id="IPR024002">
    <property type="entry name" value="For/NO2_transpt_CS"/>
</dbReference>
<dbReference type="AlphaFoldDB" id="A0AAD9I2C2"/>
<evidence type="ECO:0000313" key="8">
    <source>
        <dbReference type="EMBL" id="KAK2068992.1"/>
    </source>
</evidence>
<comment type="similarity">
    <text evidence="6">Belongs to the FNT transporter (TC 1.A.16) family.</text>
</comment>
<dbReference type="EMBL" id="JAQQPM010000002">
    <property type="protein sequence ID" value="KAK2068992.1"/>
    <property type="molecule type" value="Genomic_DNA"/>
</dbReference>
<protein>
    <recommendedName>
        <fullName evidence="10">Formate/nitrite transporter</fullName>
    </recommendedName>
</protein>
<keyword evidence="2" id="KW-0813">Transport</keyword>
<dbReference type="GO" id="GO:0015707">
    <property type="term" value="P:nitrite transport"/>
    <property type="evidence" value="ECO:0007669"/>
    <property type="project" value="TreeGrafter"/>
</dbReference>
<dbReference type="Pfam" id="PF01226">
    <property type="entry name" value="Form_Nir_trans"/>
    <property type="match status" value="1"/>
</dbReference>
<feature type="transmembrane region" description="Helical" evidence="7">
    <location>
        <begin position="203"/>
        <end position="225"/>
    </location>
</feature>
<evidence type="ECO:0000256" key="7">
    <source>
        <dbReference type="SAM" id="Phobius"/>
    </source>
</evidence>
<comment type="subcellular location">
    <subcellularLocation>
        <location evidence="1">Membrane</location>
        <topology evidence="1">Multi-pass membrane protein</topology>
    </subcellularLocation>
</comment>
<evidence type="ECO:0008006" key="10">
    <source>
        <dbReference type="Google" id="ProtNLM"/>
    </source>
</evidence>
<dbReference type="PROSITE" id="PS01005">
    <property type="entry name" value="FORMATE_NITRITE_TP_1"/>
    <property type="match status" value="1"/>
</dbReference>
<evidence type="ECO:0000256" key="4">
    <source>
        <dbReference type="ARBA" id="ARBA00022989"/>
    </source>
</evidence>
<feature type="transmembrane region" description="Helical" evidence="7">
    <location>
        <begin position="119"/>
        <end position="143"/>
    </location>
</feature>
<proteinExistence type="inferred from homology"/>
<gene>
    <name evidence="8" type="ORF">P8C59_003602</name>
</gene>
<evidence type="ECO:0000256" key="5">
    <source>
        <dbReference type="ARBA" id="ARBA00023136"/>
    </source>
</evidence>
<feature type="transmembrane region" description="Helical" evidence="7">
    <location>
        <begin position="245"/>
        <end position="267"/>
    </location>
</feature>
<dbReference type="FunFam" id="1.20.1080.10:FF:000011">
    <property type="entry name" value="Formate family transporter"/>
    <property type="match status" value="1"/>
</dbReference>
<feature type="transmembrane region" description="Helical" evidence="7">
    <location>
        <begin position="72"/>
        <end position="98"/>
    </location>
</feature>
<evidence type="ECO:0000313" key="9">
    <source>
        <dbReference type="Proteomes" id="UP001217918"/>
    </source>
</evidence>
<dbReference type="InterPro" id="IPR000292">
    <property type="entry name" value="For/NO2_transpt"/>
</dbReference>
<evidence type="ECO:0000256" key="3">
    <source>
        <dbReference type="ARBA" id="ARBA00022692"/>
    </source>
</evidence>